<dbReference type="Gene3D" id="3.10.450.160">
    <property type="entry name" value="inner membrane protein cigr"/>
    <property type="match status" value="1"/>
</dbReference>
<dbReference type="Proteomes" id="UP000092952">
    <property type="component" value="Chromosome"/>
</dbReference>
<dbReference type="RefSeq" id="WP_068802553.1">
    <property type="nucleotide sequence ID" value="NZ_CP014671.1"/>
</dbReference>
<evidence type="ECO:0000313" key="1">
    <source>
        <dbReference type="EMBL" id="ANX03041.1"/>
    </source>
</evidence>
<dbReference type="InParanoid" id="A0A1B1YQI7"/>
<dbReference type="STRING" id="1810504.PG2T_01760"/>
<dbReference type="EMBL" id="CP014671">
    <property type="protein sequence ID" value="ANX03041.1"/>
    <property type="molecule type" value="Genomic_DNA"/>
</dbReference>
<keyword evidence="2" id="KW-1185">Reference proteome</keyword>
<dbReference type="AlphaFoldDB" id="A0A1B1YQI7"/>
<gene>
    <name evidence="1" type="ORF">PG2T_01760</name>
</gene>
<sequence length="137" mass="15292">MPRNLWLIAALLCLGGCGNAQPRYGEVMVGDRSGYAHIVFSDSDRVLIRDYYANRYRGLPPGLAKQGKVPPGHARQMLRDSRLPPDLAYRYLPAELEGRLSRLSDGYVRIIVGSDIGILHTRTRLVADVIHEIAVHD</sequence>
<dbReference type="KEGG" id="gbi:PG2T_01760"/>
<reference evidence="2" key="1">
    <citation type="submission" date="2016-03" db="EMBL/GenBank/DDBJ databases">
        <title>Complete genome sequence of Solimmundus cernigliae, representing a novel lineage of polycyclic aromatic hydrocarbon degraders within the Gammaproteobacteria.</title>
        <authorList>
            <person name="Singleton D.R."/>
            <person name="Dickey A.N."/>
            <person name="Scholl E.H."/>
            <person name="Wright F.A."/>
            <person name="Aitken M.D."/>
        </authorList>
    </citation>
    <scope>NUCLEOTIDE SEQUENCE [LARGE SCALE GENOMIC DNA]</scope>
    <source>
        <strain evidence="2">TR3.2</strain>
    </source>
</reference>
<evidence type="ECO:0000313" key="2">
    <source>
        <dbReference type="Proteomes" id="UP000092952"/>
    </source>
</evidence>
<proteinExistence type="predicted"/>
<dbReference type="OrthoDB" id="5616559at2"/>
<organism evidence="1 2">
    <name type="scientific">Immundisolibacter cernigliae</name>
    <dbReference type="NCBI Taxonomy" id="1810504"/>
    <lineage>
        <taxon>Bacteria</taxon>
        <taxon>Pseudomonadati</taxon>
        <taxon>Pseudomonadota</taxon>
        <taxon>Gammaproteobacteria</taxon>
        <taxon>Immundisolibacterales</taxon>
        <taxon>Immundisolibacteraceae</taxon>
        <taxon>Immundisolibacter</taxon>
    </lineage>
</organism>
<name>A0A1B1YQI7_9GAMM</name>
<protein>
    <submittedName>
        <fullName evidence="1">Uncharacterized protein</fullName>
    </submittedName>
</protein>
<accession>A0A1B1YQI7</accession>